<protein>
    <recommendedName>
        <fullName evidence="1">diguanylate cyclase</fullName>
        <ecNumber evidence="1">2.7.7.65</ecNumber>
    </recommendedName>
</protein>
<dbReference type="PROSITE" id="PS50887">
    <property type="entry name" value="GGDEF"/>
    <property type="match status" value="1"/>
</dbReference>
<dbReference type="Gene3D" id="3.30.450.20">
    <property type="entry name" value="PAS domain"/>
    <property type="match status" value="1"/>
</dbReference>
<name>A0AAF1KA71_9HYPH</name>
<dbReference type="AlphaFoldDB" id="A0AAF1KA71"/>
<evidence type="ECO:0000256" key="3">
    <source>
        <dbReference type="SAM" id="MobiDB-lite"/>
    </source>
</evidence>
<keyword evidence="6" id="KW-0614">Plasmid</keyword>
<keyword evidence="7" id="KW-1185">Reference proteome</keyword>
<dbReference type="RefSeq" id="WP_133255642.1">
    <property type="nucleotide sequence ID" value="NZ_CP117260.1"/>
</dbReference>
<organism evidence="6 7">
    <name type="scientific">Rhizobium tumorigenes</name>
    <dbReference type="NCBI Taxonomy" id="2041385"/>
    <lineage>
        <taxon>Bacteria</taxon>
        <taxon>Pseudomonadati</taxon>
        <taxon>Pseudomonadota</taxon>
        <taxon>Alphaproteobacteria</taxon>
        <taxon>Hyphomicrobiales</taxon>
        <taxon>Rhizobiaceae</taxon>
        <taxon>Rhizobium/Agrobacterium group</taxon>
        <taxon>Rhizobium</taxon>
    </lineage>
</organism>
<evidence type="ECO:0000313" key="6">
    <source>
        <dbReference type="EMBL" id="WFR99238.1"/>
    </source>
</evidence>
<dbReference type="InterPro" id="IPR000160">
    <property type="entry name" value="GGDEF_dom"/>
</dbReference>
<proteinExistence type="predicted"/>
<evidence type="ECO:0000256" key="4">
    <source>
        <dbReference type="SAM" id="Phobius"/>
    </source>
</evidence>
<dbReference type="SUPFAM" id="SSF55073">
    <property type="entry name" value="Nucleotide cyclase"/>
    <property type="match status" value="1"/>
</dbReference>
<feature type="compositionally biased region" description="Low complexity" evidence="3">
    <location>
        <begin position="570"/>
        <end position="586"/>
    </location>
</feature>
<dbReference type="InterPro" id="IPR043128">
    <property type="entry name" value="Rev_trsase/Diguanyl_cyclase"/>
</dbReference>
<feature type="domain" description="GGDEF" evidence="5">
    <location>
        <begin position="435"/>
        <end position="568"/>
    </location>
</feature>
<feature type="region of interest" description="Disordered" evidence="3">
    <location>
        <begin position="565"/>
        <end position="586"/>
    </location>
</feature>
<sequence>MTIRAQMALLTAVTCVGAVGIAASGAAILARQNAVSSANQQLLTLARHLAERLDQHMFERYREIQNISNLAPLESIWESEPDAVRVVLQRLQESLPEYAWLGFASPDGIVRAATKGMLEGQSVSARPWFANGLKEPTVEDVHEAKLLDKLLRTSPNDAPFRFVDVAMPVRDRQGTLAGVLGAHMSWTWADDVRRTVLSNEDPSSPSDLWVVGRDGSVLIGDNTAKIDVSRLGAAGTNQGTVFIDQTDSKDMLTALVPTKGYGDYPGLGWTVAARKPVDVIYGAANKLVLQILLVGFAVAGIASCIAWVLSGAVTRPLQNLAESLDLVGRKTDGTTVEREHGSLDILQLSAAVRSLLRRLGSAEAGQQDAHSTIDTLQREVEVQKRTTEEKMRRFGQDLHTLQVLADTDGLTGLLNRRAFLEFAEDAWSYYKKSNGTFSILMFDIDNFKRINDAFGHSAGDYVIRTMGNILSAGIRSTDKVARFGGEEFVVLLRETDEAATVMLANRLREEIAATVVNTGAHKITFTTSVGCAVSTPAARDLEDVIHSADKALYAAKTSGRNCVTFDSRPTQSQQTADSSASGSLRN</sequence>
<dbReference type="GO" id="GO:0052621">
    <property type="term" value="F:diguanylate cyclase activity"/>
    <property type="evidence" value="ECO:0007669"/>
    <property type="project" value="UniProtKB-EC"/>
</dbReference>
<evidence type="ECO:0000313" key="7">
    <source>
        <dbReference type="Proteomes" id="UP000249499"/>
    </source>
</evidence>
<keyword evidence="4" id="KW-0812">Transmembrane</keyword>
<evidence type="ECO:0000259" key="5">
    <source>
        <dbReference type="PROSITE" id="PS50887"/>
    </source>
</evidence>
<evidence type="ECO:0000256" key="1">
    <source>
        <dbReference type="ARBA" id="ARBA00012528"/>
    </source>
</evidence>
<keyword evidence="4" id="KW-1133">Transmembrane helix</keyword>
<accession>A0AAF1KA71</accession>
<dbReference type="CDD" id="cd12914">
    <property type="entry name" value="PDC1_DGC_like"/>
    <property type="match status" value="1"/>
</dbReference>
<dbReference type="GO" id="GO:0005886">
    <property type="term" value="C:plasma membrane"/>
    <property type="evidence" value="ECO:0007669"/>
    <property type="project" value="TreeGrafter"/>
</dbReference>
<dbReference type="KEGG" id="rtu:PR017_28015"/>
<dbReference type="EMBL" id="CP117260">
    <property type="protein sequence ID" value="WFR99238.1"/>
    <property type="molecule type" value="Genomic_DNA"/>
</dbReference>
<geneLocation type="plasmid" evidence="6 7">
    <name>unnamed3</name>
</geneLocation>
<dbReference type="NCBIfam" id="TIGR00254">
    <property type="entry name" value="GGDEF"/>
    <property type="match status" value="1"/>
</dbReference>
<dbReference type="EC" id="2.7.7.65" evidence="1"/>
<feature type="transmembrane region" description="Helical" evidence="4">
    <location>
        <begin position="287"/>
        <end position="309"/>
    </location>
</feature>
<dbReference type="GO" id="GO:0043709">
    <property type="term" value="P:cell adhesion involved in single-species biofilm formation"/>
    <property type="evidence" value="ECO:0007669"/>
    <property type="project" value="TreeGrafter"/>
</dbReference>
<keyword evidence="4" id="KW-0472">Membrane</keyword>
<dbReference type="PANTHER" id="PTHR45138:SF9">
    <property type="entry name" value="DIGUANYLATE CYCLASE DGCM-RELATED"/>
    <property type="match status" value="1"/>
</dbReference>
<dbReference type="Gene3D" id="6.10.340.10">
    <property type="match status" value="1"/>
</dbReference>
<dbReference type="Pfam" id="PF00990">
    <property type="entry name" value="GGDEF"/>
    <property type="match status" value="1"/>
</dbReference>
<gene>
    <name evidence="6" type="ORF">PR017_28015</name>
</gene>
<reference evidence="6 7" key="1">
    <citation type="journal article" date="2018" name="Sci. Rep.">
        <title>Rhizobium tumorigenes sp. nov., a novel plant tumorigenic bacterium isolated from cane gall tumors on thornless blackberry.</title>
        <authorList>
            <person name="Kuzmanovi N."/>
            <person name="Smalla K."/>
            <person name="Gronow S."/>
            <person name="PuBawska J."/>
        </authorList>
    </citation>
    <scope>NUCLEOTIDE SEQUENCE [LARGE SCALE GENOMIC DNA]</scope>
    <source>
        <strain evidence="6 7">1078</strain>
    </source>
</reference>
<dbReference type="InterPro" id="IPR029787">
    <property type="entry name" value="Nucleotide_cyclase"/>
</dbReference>
<dbReference type="Proteomes" id="UP000249499">
    <property type="component" value="Plasmid unnamed3"/>
</dbReference>
<comment type="catalytic activity">
    <reaction evidence="2">
        <text>2 GTP = 3',3'-c-di-GMP + 2 diphosphate</text>
        <dbReference type="Rhea" id="RHEA:24898"/>
        <dbReference type="ChEBI" id="CHEBI:33019"/>
        <dbReference type="ChEBI" id="CHEBI:37565"/>
        <dbReference type="ChEBI" id="CHEBI:58805"/>
        <dbReference type="EC" id="2.7.7.65"/>
    </reaction>
</comment>
<reference evidence="7" key="2">
    <citation type="journal article" date="2023" name="MicrobiologyOpen">
        <title>Genomics of the tumorigenes clade of the family Rhizobiaceae and description of Rhizobium rhododendri sp. nov.</title>
        <authorList>
            <person name="Kuzmanovic N."/>
            <person name="diCenzo G.C."/>
            <person name="Bunk B."/>
            <person name="Sproeer C."/>
            <person name="Fruehling A."/>
            <person name="Neumann-Schaal M."/>
            <person name="Overmann J."/>
            <person name="Smalla K."/>
        </authorList>
    </citation>
    <scope>NUCLEOTIDE SEQUENCE [LARGE SCALE GENOMIC DNA]</scope>
    <source>
        <strain evidence="7">1078</strain>
        <plasmid evidence="7">unnamed3</plasmid>
    </source>
</reference>
<dbReference type="InterPro" id="IPR050469">
    <property type="entry name" value="Diguanylate_Cyclase"/>
</dbReference>
<dbReference type="GO" id="GO:1902201">
    <property type="term" value="P:negative regulation of bacterial-type flagellum-dependent cell motility"/>
    <property type="evidence" value="ECO:0007669"/>
    <property type="project" value="TreeGrafter"/>
</dbReference>
<dbReference type="Gene3D" id="3.30.70.270">
    <property type="match status" value="1"/>
</dbReference>
<dbReference type="PANTHER" id="PTHR45138">
    <property type="entry name" value="REGULATORY COMPONENTS OF SENSORY TRANSDUCTION SYSTEM"/>
    <property type="match status" value="1"/>
</dbReference>
<dbReference type="FunFam" id="3.30.70.270:FF:000001">
    <property type="entry name" value="Diguanylate cyclase domain protein"/>
    <property type="match status" value="1"/>
</dbReference>
<dbReference type="CDD" id="cd01949">
    <property type="entry name" value="GGDEF"/>
    <property type="match status" value="1"/>
</dbReference>
<evidence type="ECO:0000256" key="2">
    <source>
        <dbReference type="ARBA" id="ARBA00034247"/>
    </source>
</evidence>
<dbReference type="SMART" id="SM00267">
    <property type="entry name" value="GGDEF"/>
    <property type="match status" value="1"/>
</dbReference>